<dbReference type="OrthoDB" id="9816564at2"/>
<protein>
    <submittedName>
        <fullName evidence="3">Predicted glycosyltransferases</fullName>
    </submittedName>
</protein>
<organism evidence="3 4">
    <name type="scientific">Caldanaerobacter subterraneus subsp. tengcongensis (strain DSM 15242 / JCM 11007 / NBRC 100824 / MB4)</name>
    <name type="common">Thermoanaerobacter tengcongensis</name>
    <dbReference type="NCBI Taxonomy" id="273068"/>
    <lineage>
        <taxon>Bacteria</taxon>
        <taxon>Bacillati</taxon>
        <taxon>Bacillota</taxon>
        <taxon>Clostridia</taxon>
        <taxon>Thermoanaerobacterales</taxon>
        <taxon>Thermoanaerobacteraceae</taxon>
        <taxon>Caldanaerobacter</taxon>
    </lineage>
</organism>
<dbReference type="eggNOG" id="COG0438">
    <property type="taxonomic scope" value="Bacteria"/>
</dbReference>
<dbReference type="Pfam" id="PF13439">
    <property type="entry name" value="Glyco_transf_4"/>
    <property type="match status" value="1"/>
</dbReference>
<dbReference type="CDD" id="cd03794">
    <property type="entry name" value="GT4_WbuB-like"/>
    <property type="match status" value="1"/>
</dbReference>
<dbReference type="Proteomes" id="UP000000555">
    <property type="component" value="Chromosome"/>
</dbReference>
<dbReference type="KEGG" id="tte:TTE0662"/>
<dbReference type="GO" id="GO:0016757">
    <property type="term" value="F:glycosyltransferase activity"/>
    <property type="evidence" value="ECO:0007669"/>
    <property type="project" value="InterPro"/>
</dbReference>
<dbReference type="Pfam" id="PF00534">
    <property type="entry name" value="Glycos_transf_1"/>
    <property type="match status" value="1"/>
</dbReference>
<proteinExistence type="predicted"/>
<accession>Q8RBZ2</accession>
<dbReference type="RefSeq" id="WP_011025070.1">
    <property type="nucleotide sequence ID" value="NC_003869.1"/>
</dbReference>
<name>Q8RBZ2_CALS4</name>
<sequence>MSGKNIWILNHYAISPDMAGGTRHYDFGKELVKKGFTVTIFASGFDHVTKKHLKVSAKESVREEVFDGVRFVWLNTFPYTKNDWRRVVNMISYAFRVIKVAKKFEKPDIIIGSSMHFFAPLAGWWLSRKYKARFIFEVRDLWPQTAIDMGAIKENSILAKLLYIWEKFMYERAEKIIVLLPDAKSYIAKRGMPEQKIVWIPNGVNIERFETDISIDENLEVFEVFKKYKDKFKVVYAGAHGPANGLEVVIETAELLRDYEDIQFILIGDGVGKESLIEMANKKKLTNIVFLSPISKKFIPTVLRKADLLLHSLKHMDVFKYGISPNKIFDYLASGRPIISNVSASKEIIEEANAGIIVPPENPKLLAEGILKIKNLSEKERNQMGLNGRKYVEQHYDIKKLTEKLIKELEL</sequence>
<dbReference type="PANTHER" id="PTHR12526:SF622">
    <property type="entry name" value="GLYCOSYLTRANSFERASE (GROUP I)"/>
    <property type="match status" value="1"/>
</dbReference>
<dbReference type="AlphaFoldDB" id="Q8RBZ2"/>
<dbReference type="SUPFAM" id="SSF53756">
    <property type="entry name" value="UDP-Glycosyltransferase/glycogen phosphorylase"/>
    <property type="match status" value="1"/>
</dbReference>
<evidence type="ECO:0000259" key="2">
    <source>
        <dbReference type="Pfam" id="PF13439"/>
    </source>
</evidence>
<dbReference type="PANTHER" id="PTHR12526">
    <property type="entry name" value="GLYCOSYLTRANSFERASE"/>
    <property type="match status" value="1"/>
</dbReference>
<dbReference type="InterPro" id="IPR028098">
    <property type="entry name" value="Glyco_trans_4-like_N"/>
</dbReference>
<feature type="domain" description="Glycosyl transferase family 1" evidence="1">
    <location>
        <begin position="222"/>
        <end position="390"/>
    </location>
</feature>
<dbReference type="InterPro" id="IPR001296">
    <property type="entry name" value="Glyco_trans_1"/>
</dbReference>
<dbReference type="STRING" id="273068.TTE0662"/>
<evidence type="ECO:0000259" key="1">
    <source>
        <dbReference type="Pfam" id="PF00534"/>
    </source>
</evidence>
<reference evidence="3 4" key="1">
    <citation type="journal article" date="2002" name="Genome Res.">
        <title>A complete sequence of the T. tengcongensis genome.</title>
        <authorList>
            <person name="Bao Q."/>
            <person name="Tian Y."/>
            <person name="Li W."/>
            <person name="Xu Z."/>
            <person name="Xuan Z."/>
            <person name="Hu S."/>
            <person name="Dong W."/>
            <person name="Yang J."/>
            <person name="Chen Y."/>
            <person name="Xue Y."/>
            <person name="Xu Y."/>
            <person name="Lai X."/>
            <person name="Huang L."/>
            <person name="Dong X."/>
            <person name="Ma Y."/>
            <person name="Ling L."/>
            <person name="Tan H."/>
            <person name="Chen R."/>
            <person name="Wang J."/>
            <person name="Yu J."/>
            <person name="Yang H."/>
        </authorList>
    </citation>
    <scope>NUCLEOTIDE SEQUENCE [LARGE SCALE GENOMIC DNA]</scope>
    <source>
        <strain evidence="4">DSM 15242 / JCM 11007 / NBRC 100824 / MB4</strain>
    </source>
</reference>
<dbReference type="CAZy" id="GT4">
    <property type="family name" value="Glycosyltransferase Family 4"/>
</dbReference>
<dbReference type="Gene3D" id="3.40.50.2000">
    <property type="entry name" value="Glycogen Phosphorylase B"/>
    <property type="match status" value="2"/>
</dbReference>
<keyword evidence="4" id="KW-1185">Reference proteome</keyword>
<dbReference type="EMBL" id="AE008691">
    <property type="protein sequence ID" value="AAM23928.1"/>
    <property type="molecule type" value="Genomic_DNA"/>
</dbReference>
<gene>
    <name evidence="3" type="primary">RfaG7</name>
    <name evidence="3" type="ordered locus">TTE0662</name>
</gene>
<evidence type="ECO:0000313" key="3">
    <source>
        <dbReference type="EMBL" id="AAM23928.1"/>
    </source>
</evidence>
<evidence type="ECO:0000313" key="4">
    <source>
        <dbReference type="Proteomes" id="UP000000555"/>
    </source>
</evidence>
<dbReference type="HOGENOM" id="CLU_009583_11_2_9"/>
<feature type="domain" description="Glycosyltransferase subfamily 4-like N-terminal" evidence="2">
    <location>
        <begin position="25"/>
        <end position="208"/>
    </location>
</feature>